<evidence type="ECO:0000313" key="1">
    <source>
        <dbReference type="EMBL" id="KAJ3647255.1"/>
    </source>
</evidence>
<keyword evidence="2" id="KW-1185">Reference proteome</keyword>
<dbReference type="AlphaFoldDB" id="A0AA38M8C4"/>
<name>A0AA38M8C4_9CUCU</name>
<comment type="caution">
    <text evidence="1">The sequence shown here is derived from an EMBL/GenBank/DDBJ whole genome shotgun (WGS) entry which is preliminary data.</text>
</comment>
<gene>
    <name evidence="1" type="ORF">Zmor_024782</name>
</gene>
<organism evidence="1 2">
    <name type="scientific">Zophobas morio</name>
    <dbReference type="NCBI Taxonomy" id="2755281"/>
    <lineage>
        <taxon>Eukaryota</taxon>
        <taxon>Metazoa</taxon>
        <taxon>Ecdysozoa</taxon>
        <taxon>Arthropoda</taxon>
        <taxon>Hexapoda</taxon>
        <taxon>Insecta</taxon>
        <taxon>Pterygota</taxon>
        <taxon>Neoptera</taxon>
        <taxon>Endopterygota</taxon>
        <taxon>Coleoptera</taxon>
        <taxon>Polyphaga</taxon>
        <taxon>Cucujiformia</taxon>
        <taxon>Tenebrionidae</taxon>
        <taxon>Zophobas</taxon>
    </lineage>
</organism>
<reference evidence="1" key="1">
    <citation type="journal article" date="2023" name="G3 (Bethesda)">
        <title>Whole genome assemblies of Zophobas morio and Tenebrio molitor.</title>
        <authorList>
            <person name="Kaur S."/>
            <person name="Stinson S.A."/>
            <person name="diCenzo G.C."/>
        </authorList>
    </citation>
    <scope>NUCLEOTIDE SEQUENCE</scope>
    <source>
        <strain evidence="1">QUZm001</strain>
    </source>
</reference>
<accession>A0AA38M8C4</accession>
<sequence length="110" mass="12504">MVEIGFFPLLKNLASPKFSKNPAQNPKYRYSAFSKCFQLFQVSLSSKHQFQGNQHKQCLTSGSEEFENQLLGIGECGESVSILQITVPRAYHAFKSPIIHQTRANRTKRL</sequence>
<protein>
    <submittedName>
        <fullName evidence="1">Uncharacterized protein</fullName>
    </submittedName>
</protein>
<dbReference type="EMBL" id="JALNTZ010000007">
    <property type="protein sequence ID" value="KAJ3647255.1"/>
    <property type="molecule type" value="Genomic_DNA"/>
</dbReference>
<proteinExistence type="predicted"/>
<dbReference type="Proteomes" id="UP001168821">
    <property type="component" value="Unassembled WGS sequence"/>
</dbReference>
<evidence type="ECO:0000313" key="2">
    <source>
        <dbReference type="Proteomes" id="UP001168821"/>
    </source>
</evidence>